<dbReference type="EMBL" id="CP051006">
    <property type="protein sequence ID" value="QNT97548.1"/>
    <property type="molecule type" value="Genomic_DNA"/>
</dbReference>
<accession>A0A7H1QB68</accession>
<evidence type="ECO:0000259" key="1">
    <source>
        <dbReference type="Pfam" id="PF22636"/>
    </source>
</evidence>
<dbReference type="KEGG" id="sgf:HEP81_07316"/>
<dbReference type="GeneID" id="91466820"/>
<sequence length="129" mass="13626">MRDEVSDAPQVSDVHRVTDADTARALGSGEVPVLGTPRLIAWLEAATVRAAAPFTGPGETTVGTAVRVRHLRATHVGGRVEVTARAPARTGARRLTFAVRAVDAAGLPVAEGEIDRAVVDRRRFLEGEP</sequence>
<dbReference type="Gene3D" id="3.10.129.10">
    <property type="entry name" value="Hotdog Thioesterase"/>
    <property type="match status" value="1"/>
</dbReference>
<dbReference type="Proteomes" id="UP000516422">
    <property type="component" value="Chromosome"/>
</dbReference>
<evidence type="ECO:0000313" key="2">
    <source>
        <dbReference type="EMBL" id="QNT97548.1"/>
    </source>
</evidence>
<feature type="domain" description="Fluoroacetyl-CoA-specific thioesterase-like" evidence="1">
    <location>
        <begin position="17"/>
        <end position="121"/>
    </location>
</feature>
<reference evidence="2 3" key="1">
    <citation type="submission" date="2020-04" db="EMBL/GenBank/DDBJ databases">
        <title>Characterization and engineering of Streptomyces griseofuscus DSM40191 as a potential heterologous host for expression of BGCs.</title>
        <authorList>
            <person name="Gren T."/>
            <person name="Whitford C.M."/>
            <person name="Mohite O.S."/>
            <person name="Joergensen T.S."/>
            <person name="Nielsen J.B."/>
            <person name="Lee S.Y."/>
            <person name="Weber T."/>
        </authorList>
    </citation>
    <scope>NUCLEOTIDE SEQUENCE [LARGE SCALE GENOMIC DNA]</scope>
    <source>
        <strain evidence="2 3">DSM 40191</strain>
    </source>
</reference>
<dbReference type="InterPro" id="IPR029069">
    <property type="entry name" value="HotDog_dom_sf"/>
</dbReference>
<dbReference type="InterPro" id="IPR025540">
    <property type="entry name" value="FlK"/>
</dbReference>
<organism evidence="2 3">
    <name type="scientific">Streptomyces griseofuscus</name>
    <dbReference type="NCBI Taxonomy" id="146922"/>
    <lineage>
        <taxon>Bacteria</taxon>
        <taxon>Bacillati</taxon>
        <taxon>Actinomycetota</taxon>
        <taxon>Actinomycetes</taxon>
        <taxon>Kitasatosporales</taxon>
        <taxon>Streptomycetaceae</taxon>
        <taxon>Streptomyces</taxon>
    </lineage>
</organism>
<dbReference type="PANTHER" id="PTHR36934:SF1">
    <property type="entry name" value="THIOESTERASE DOMAIN-CONTAINING PROTEIN"/>
    <property type="match status" value="1"/>
</dbReference>
<dbReference type="SUPFAM" id="SSF54637">
    <property type="entry name" value="Thioesterase/thiol ester dehydrase-isomerase"/>
    <property type="match status" value="1"/>
</dbReference>
<dbReference type="PANTHER" id="PTHR36934">
    <property type="entry name" value="BLR0278 PROTEIN"/>
    <property type="match status" value="1"/>
</dbReference>
<name>A0A7H1QB68_9ACTN</name>
<evidence type="ECO:0000313" key="3">
    <source>
        <dbReference type="Proteomes" id="UP000516422"/>
    </source>
</evidence>
<gene>
    <name evidence="2" type="ORF">HEP81_07316</name>
</gene>
<dbReference type="AlphaFoldDB" id="A0A7H1QB68"/>
<protein>
    <recommendedName>
        <fullName evidence="1">Fluoroacetyl-CoA-specific thioesterase-like domain-containing protein</fullName>
    </recommendedName>
</protein>
<proteinExistence type="predicted"/>
<dbReference type="RefSeq" id="WP_190276068.1">
    <property type="nucleotide sequence ID" value="NZ_CP051006.1"/>
</dbReference>
<dbReference type="Pfam" id="PF22636">
    <property type="entry name" value="FlK"/>
    <property type="match status" value="1"/>
</dbReference>
<dbReference type="InterPro" id="IPR054485">
    <property type="entry name" value="FlK-like_dom"/>
</dbReference>